<organism evidence="13 14">
    <name type="scientific">Protomyces lactucae-debilis</name>
    <dbReference type="NCBI Taxonomy" id="2754530"/>
    <lineage>
        <taxon>Eukaryota</taxon>
        <taxon>Fungi</taxon>
        <taxon>Dikarya</taxon>
        <taxon>Ascomycota</taxon>
        <taxon>Taphrinomycotina</taxon>
        <taxon>Taphrinomycetes</taxon>
        <taxon>Taphrinales</taxon>
        <taxon>Protomycetaceae</taxon>
        <taxon>Protomyces</taxon>
    </lineage>
</organism>
<feature type="chain" id="PRO_5013164028" description="glucan 1,3-beta-glucosidase" evidence="11">
    <location>
        <begin position="19"/>
        <end position="410"/>
    </location>
</feature>
<comment type="similarity">
    <text evidence="2 10">Belongs to the glycosyl hydrolase 5 (cellulase A) family.</text>
</comment>
<feature type="signal peptide" evidence="11">
    <location>
        <begin position="1"/>
        <end position="18"/>
    </location>
</feature>
<dbReference type="Proteomes" id="UP000193685">
    <property type="component" value="Unassembled WGS sequence"/>
</dbReference>
<comment type="catalytic activity">
    <reaction evidence="8">
        <text>Successive hydrolysis of beta-D-glucose units from the non-reducing ends of (1-&gt;3)-beta-D-glucans, releasing alpha-glucose.</text>
        <dbReference type="EC" id="3.2.1.58"/>
    </reaction>
</comment>
<keyword evidence="3" id="KW-0964">Secreted</keyword>
<dbReference type="GO" id="GO:0009986">
    <property type="term" value="C:cell surface"/>
    <property type="evidence" value="ECO:0007669"/>
    <property type="project" value="TreeGrafter"/>
</dbReference>
<dbReference type="Gene3D" id="3.20.20.80">
    <property type="entry name" value="Glycosidases"/>
    <property type="match status" value="1"/>
</dbReference>
<keyword evidence="4 11" id="KW-0732">Signal</keyword>
<keyword evidence="7" id="KW-0961">Cell wall biogenesis/degradation</keyword>
<dbReference type="Pfam" id="PF00150">
    <property type="entry name" value="Cellulase"/>
    <property type="match status" value="1"/>
</dbReference>
<evidence type="ECO:0000256" key="11">
    <source>
        <dbReference type="SAM" id="SignalP"/>
    </source>
</evidence>
<evidence type="ECO:0000256" key="9">
    <source>
        <dbReference type="ARBA" id="ARBA00038929"/>
    </source>
</evidence>
<dbReference type="RefSeq" id="XP_040727569.1">
    <property type="nucleotide sequence ID" value="XM_040868712.1"/>
</dbReference>
<dbReference type="AlphaFoldDB" id="A0A1Y2FS26"/>
<dbReference type="GO" id="GO:0005576">
    <property type="term" value="C:extracellular region"/>
    <property type="evidence" value="ECO:0007669"/>
    <property type="project" value="UniProtKB-SubCell"/>
</dbReference>
<dbReference type="STRING" id="56484.A0A1Y2FS26"/>
<evidence type="ECO:0000313" key="13">
    <source>
        <dbReference type="EMBL" id="ORY86387.1"/>
    </source>
</evidence>
<dbReference type="GO" id="GO:0071555">
    <property type="term" value="P:cell wall organization"/>
    <property type="evidence" value="ECO:0007669"/>
    <property type="project" value="UniProtKB-KW"/>
</dbReference>
<evidence type="ECO:0000259" key="12">
    <source>
        <dbReference type="Pfam" id="PF00150"/>
    </source>
</evidence>
<evidence type="ECO:0000256" key="7">
    <source>
        <dbReference type="ARBA" id="ARBA00023316"/>
    </source>
</evidence>
<protein>
    <recommendedName>
        <fullName evidence="9">glucan 1,3-beta-glucosidase</fullName>
        <ecNumber evidence="9">3.2.1.58</ecNumber>
    </recommendedName>
</protein>
<keyword evidence="5 10" id="KW-0378">Hydrolase</keyword>
<dbReference type="GO" id="GO:0009251">
    <property type="term" value="P:glucan catabolic process"/>
    <property type="evidence" value="ECO:0007669"/>
    <property type="project" value="TreeGrafter"/>
</dbReference>
<evidence type="ECO:0000313" key="14">
    <source>
        <dbReference type="Proteomes" id="UP000193685"/>
    </source>
</evidence>
<gene>
    <name evidence="13" type="ORF">BCR37DRAFT_377003</name>
</gene>
<dbReference type="SUPFAM" id="SSF51445">
    <property type="entry name" value="(Trans)glycosidases"/>
    <property type="match status" value="1"/>
</dbReference>
<dbReference type="OrthoDB" id="62120at2759"/>
<evidence type="ECO:0000256" key="5">
    <source>
        <dbReference type="ARBA" id="ARBA00022801"/>
    </source>
</evidence>
<dbReference type="GeneID" id="63785311"/>
<dbReference type="EC" id="3.2.1.58" evidence="9"/>
<evidence type="ECO:0000256" key="8">
    <source>
        <dbReference type="ARBA" id="ARBA00036824"/>
    </source>
</evidence>
<dbReference type="InterPro" id="IPR001547">
    <property type="entry name" value="Glyco_hydro_5"/>
</dbReference>
<proteinExistence type="inferred from homology"/>
<comment type="caution">
    <text evidence="13">The sequence shown here is derived from an EMBL/GenBank/DDBJ whole genome shotgun (WGS) entry which is preliminary data.</text>
</comment>
<name>A0A1Y2FS26_PROLT</name>
<evidence type="ECO:0000256" key="10">
    <source>
        <dbReference type="RuleBase" id="RU361153"/>
    </source>
</evidence>
<dbReference type="InterPro" id="IPR050386">
    <property type="entry name" value="Glycosyl_hydrolase_5"/>
</dbReference>
<feature type="domain" description="Glycoside hydrolase family 5" evidence="12">
    <location>
        <begin position="84"/>
        <end position="310"/>
    </location>
</feature>
<sequence>MHLISASLLLQLVATVLAAPAKRAASFAYGVDKVRGVNLGGWLVLEPWIKPSLFNQFLTGTPAVDEYTFCQVLGPDAAAAQLRQHWDTWFTEGDFARLAASGLNHVRLPVGYWAFNKIAGEPFIDGQAIYVDKAIGWAQKYNLKLWIDLHGAWQSQNGFDNSGRFGRIGWGTAETVQHTIDTLQVIVNRYGRNPGVAGIELLNEPAGFAIDPSIIRDFHQRGYQVAKSTDRFVIIHDAFLRPDQTYNNFPASQYPNAAMDAHLYQVFSPGENAMSHQTHLTVACKKRSSLAGAKGKMPIIVGEWSGAETDCAQWLNGFNRGARYDGSFPDSYYIGSCANKNSLDAMNGDERNQVKEFILAQLDAFEAGGDGWIFWTAKTESADLWNFQKLFDYGLFPVGARGFCDPFPWS</sequence>
<dbReference type="PANTHER" id="PTHR31297">
    <property type="entry name" value="GLUCAN ENDO-1,6-BETA-GLUCOSIDASE B"/>
    <property type="match status" value="1"/>
</dbReference>
<comment type="subcellular location">
    <subcellularLocation>
        <location evidence="1">Secreted</location>
    </subcellularLocation>
</comment>
<keyword evidence="14" id="KW-1185">Reference proteome</keyword>
<evidence type="ECO:0000256" key="4">
    <source>
        <dbReference type="ARBA" id="ARBA00022729"/>
    </source>
</evidence>
<dbReference type="PANTHER" id="PTHR31297:SF1">
    <property type="entry name" value="GLUCAN 1,3-BETA-GLUCOSIDASE I_II-RELATED"/>
    <property type="match status" value="1"/>
</dbReference>
<dbReference type="OMA" id="GWDMQDL"/>
<dbReference type="EMBL" id="MCFI01000003">
    <property type="protein sequence ID" value="ORY86387.1"/>
    <property type="molecule type" value="Genomic_DNA"/>
</dbReference>
<evidence type="ECO:0000256" key="2">
    <source>
        <dbReference type="ARBA" id="ARBA00005641"/>
    </source>
</evidence>
<evidence type="ECO:0000256" key="6">
    <source>
        <dbReference type="ARBA" id="ARBA00023295"/>
    </source>
</evidence>
<evidence type="ECO:0000256" key="1">
    <source>
        <dbReference type="ARBA" id="ARBA00004613"/>
    </source>
</evidence>
<reference evidence="13 14" key="1">
    <citation type="submission" date="2016-07" db="EMBL/GenBank/DDBJ databases">
        <title>Pervasive Adenine N6-methylation of Active Genes in Fungi.</title>
        <authorList>
            <consortium name="DOE Joint Genome Institute"/>
            <person name="Mondo S.J."/>
            <person name="Dannebaum R.O."/>
            <person name="Kuo R.C."/>
            <person name="Labutti K."/>
            <person name="Haridas S."/>
            <person name="Kuo A."/>
            <person name="Salamov A."/>
            <person name="Ahrendt S.R."/>
            <person name="Lipzen A."/>
            <person name="Sullivan W."/>
            <person name="Andreopoulos W.B."/>
            <person name="Clum A."/>
            <person name="Lindquist E."/>
            <person name="Daum C."/>
            <person name="Ramamoorthy G.K."/>
            <person name="Gryganskyi A."/>
            <person name="Culley D."/>
            <person name="Magnuson J.K."/>
            <person name="James T.Y."/>
            <person name="O'Malley M.A."/>
            <person name="Stajich J.E."/>
            <person name="Spatafora J.W."/>
            <person name="Visel A."/>
            <person name="Grigoriev I.V."/>
        </authorList>
    </citation>
    <scope>NUCLEOTIDE SEQUENCE [LARGE SCALE GENOMIC DNA]</scope>
    <source>
        <strain evidence="13 14">12-1054</strain>
    </source>
</reference>
<dbReference type="InterPro" id="IPR017853">
    <property type="entry name" value="GH"/>
</dbReference>
<keyword evidence="6 10" id="KW-0326">Glycosidase</keyword>
<evidence type="ECO:0000256" key="3">
    <source>
        <dbReference type="ARBA" id="ARBA00022525"/>
    </source>
</evidence>
<accession>A0A1Y2FS26</accession>
<dbReference type="GO" id="GO:0004338">
    <property type="term" value="F:glucan exo-1,3-beta-glucosidase activity"/>
    <property type="evidence" value="ECO:0007669"/>
    <property type="project" value="UniProtKB-EC"/>
</dbReference>